<evidence type="ECO:0000313" key="3">
    <source>
        <dbReference type="Proteomes" id="UP000796761"/>
    </source>
</evidence>
<dbReference type="InterPro" id="IPR029436">
    <property type="entry name" value="AGL_euk_N"/>
</dbReference>
<name>A0A8K1GQ95_9PASS</name>
<dbReference type="AlphaFoldDB" id="A0A8K1GQ95"/>
<gene>
    <name evidence="2" type="ORF">HGM15179_005356</name>
</gene>
<comment type="caution">
    <text evidence="2">The sequence shown here is derived from an EMBL/GenBank/DDBJ whole genome shotgun (WGS) entry which is preliminary data.</text>
</comment>
<protein>
    <recommendedName>
        <fullName evidence="1">Eukaryotic glycogen debranching enzyme N-terminal domain-containing protein</fullName>
    </recommendedName>
</protein>
<evidence type="ECO:0000259" key="1">
    <source>
        <dbReference type="Pfam" id="PF14699"/>
    </source>
</evidence>
<sequence length="102" mass="11877">MQQEMWNRSSWSSARNLDLKGKRFNRGGFLAVTRESVAAYDISCKLPERIDGAYSWGIGYQRSTEEESKRSPEANYSYGFIVPVQHFHQQQQQQQQLSDSLR</sequence>
<dbReference type="EMBL" id="SWJQ01000113">
    <property type="protein sequence ID" value="TRZ21789.1"/>
    <property type="molecule type" value="Genomic_DNA"/>
</dbReference>
<feature type="domain" description="Eukaryotic glycogen debranching enzyme N-terminal" evidence="1">
    <location>
        <begin position="16"/>
        <end position="75"/>
    </location>
</feature>
<accession>A0A8K1GQ95</accession>
<evidence type="ECO:0000313" key="2">
    <source>
        <dbReference type="EMBL" id="TRZ21789.1"/>
    </source>
</evidence>
<dbReference type="Proteomes" id="UP000796761">
    <property type="component" value="Unassembled WGS sequence"/>
</dbReference>
<keyword evidence="3" id="KW-1185">Reference proteome</keyword>
<reference evidence="2" key="1">
    <citation type="submission" date="2019-04" db="EMBL/GenBank/DDBJ databases">
        <title>Genome assembly of Zosterops borbonicus 15179.</title>
        <authorList>
            <person name="Leroy T."/>
            <person name="Anselmetti Y."/>
            <person name="Tilak M.-K."/>
            <person name="Nabholz B."/>
        </authorList>
    </citation>
    <scope>NUCLEOTIDE SEQUENCE</scope>
    <source>
        <strain evidence="2">HGM_15179</strain>
        <tissue evidence="2">Muscle</tissue>
    </source>
</reference>
<organism evidence="2 3">
    <name type="scientific">Zosterops borbonicus</name>
    <dbReference type="NCBI Taxonomy" id="364589"/>
    <lineage>
        <taxon>Eukaryota</taxon>
        <taxon>Metazoa</taxon>
        <taxon>Chordata</taxon>
        <taxon>Craniata</taxon>
        <taxon>Vertebrata</taxon>
        <taxon>Euteleostomi</taxon>
        <taxon>Archelosauria</taxon>
        <taxon>Archosauria</taxon>
        <taxon>Dinosauria</taxon>
        <taxon>Saurischia</taxon>
        <taxon>Theropoda</taxon>
        <taxon>Coelurosauria</taxon>
        <taxon>Aves</taxon>
        <taxon>Neognathae</taxon>
        <taxon>Neoaves</taxon>
        <taxon>Telluraves</taxon>
        <taxon>Australaves</taxon>
        <taxon>Passeriformes</taxon>
        <taxon>Sylvioidea</taxon>
        <taxon>Zosteropidae</taxon>
        <taxon>Zosterops</taxon>
    </lineage>
</organism>
<dbReference type="Pfam" id="PF14699">
    <property type="entry name" value="hGDE_N"/>
    <property type="match status" value="1"/>
</dbReference>
<proteinExistence type="predicted"/>